<name>A0ACB9GHB1_CICIN</name>
<dbReference type="Proteomes" id="UP001055811">
    <property type="component" value="Linkage Group LG02"/>
</dbReference>
<evidence type="ECO:0000313" key="1">
    <source>
        <dbReference type="EMBL" id="KAI3782601.1"/>
    </source>
</evidence>
<accession>A0ACB9GHB1</accession>
<gene>
    <name evidence="1" type="ORF">L2E82_12653</name>
</gene>
<organism evidence="1 2">
    <name type="scientific">Cichorium intybus</name>
    <name type="common">Chicory</name>
    <dbReference type="NCBI Taxonomy" id="13427"/>
    <lineage>
        <taxon>Eukaryota</taxon>
        <taxon>Viridiplantae</taxon>
        <taxon>Streptophyta</taxon>
        <taxon>Embryophyta</taxon>
        <taxon>Tracheophyta</taxon>
        <taxon>Spermatophyta</taxon>
        <taxon>Magnoliopsida</taxon>
        <taxon>eudicotyledons</taxon>
        <taxon>Gunneridae</taxon>
        <taxon>Pentapetalae</taxon>
        <taxon>asterids</taxon>
        <taxon>campanulids</taxon>
        <taxon>Asterales</taxon>
        <taxon>Asteraceae</taxon>
        <taxon>Cichorioideae</taxon>
        <taxon>Cichorieae</taxon>
        <taxon>Cichoriinae</taxon>
        <taxon>Cichorium</taxon>
    </lineage>
</organism>
<dbReference type="EMBL" id="CM042010">
    <property type="protein sequence ID" value="KAI3782601.1"/>
    <property type="molecule type" value="Genomic_DNA"/>
</dbReference>
<reference evidence="1 2" key="2">
    <citation type="journal article" date="2022" name="Mol. Ecol. Resour.">
        <title>The genomes of chicory, endive, great burdock and yacon provide insights into Asteraceae paleo-polyploidization history and plant inulin production.</title>
        <authorList>
            <person name="Fan W."/>
            <person name="Wang S."/>
            <person name="Wang H."/>
            <person name="Wang A."/>
            <person name="Jiang F."/>
            <person name="Liu H."/>
            <person name="Zhao H."/>
            <person name="Xu D."/>
            <person name="Zhang Y."/>
        </authorList>
    </citation>
    <scope>NUCLEOTIDE SEQUENCE [LARGE SCALE GENOMIC DNA]</scope>
    <source>
        <strain evidence="2">cv. Punajuju</strain>
        <tissue evidence="1">Leaves</tissue>
    </source>
</reference>
<proteinExistence type="predicted"/>
<protein>
    <submittedName>
        <fullName evidence="1">Uncharacterized protein</fullName>
    </submittedName>
</protein>
<reference evidence="2" key="1">
    <citation type="journal article" date="2022" name="Mol. Ecol. Resour.">
        <title>The genomes of chicory, endive, great burdock and yacon provide insights into Asteraceae palaeo-polyploidization history and plant inulin production.</title>
        <authorList>
            <person name="Fan W."/>
            <person name="Wang S."/>
            <person name="Wang H."/>
            <person name="Wang A."/>
            <person name="Jiang F."/>
            <person name="Liu H."/>
            <person name="Zhao H."/>
            <person name="Xu D."/>
            <person name="Zhang Y."/>
        </authorList>
    </citation>
    <scope>NUCLEOTIDE SEQUENCE [LARGE SCALE GENOMIC DNA]</scope>
    <source>
        <strain evidence="2">cv. Punajuju</strain>
    </source>
</reference>
<evidence type="ECO:0000313" key="2">
    <source>
        <dbReference type="Proteomes" id="UP001055811"/>
    </source>
</evidence>
<keyword evidence="2" id="KW-1185">Reference proteome</keyword>
<comment type="caution">
    <text evidence="1">The sequence shown here is derived from an EMBL/GenBank/DDBJ whole genome shotgun (WGS) entry which is preliminary data.</text>
</comment>
<sequence>MRTPSTGGMEIYISDTRTRPYISATGVTFNNSTTTAILTYQNTTTSLPLLPVMPSFNDTPTAFKFMSNLTDTGLDGATATGGFTKVLEEN</sequence>